<name>A0A8S8ZP27_SORMA</name>
<dbReference type="PROSITE" id="PS50082">
    <property type="entry name" value="WD_REPEATS_2"/>
    <property type="match status" value="1"/>
</dbReference>
<dbReference type="GO" id="GO:0106004">
    <property type="term" value="P:tRNA (guanine-N7)-methylation"/>
    <property type="evidence" value="ECO:0007669"/>
    <property type="project" value="UniProtKB-UniRule"/>
</dbReference>
<keyword evidence="4 6" id="KW-0677">Repeat</keyword>
<dbReference type="PANTHER" id="PTHR16288">
    <property type="entry name" value="WD40 REPEAT PROTEIN 4"/>
    <property type="match status" value="1"/>
</dbReference>
<keyword evidence="2 6" id="KW-0853">WD repeat</keyword>
<evidence type="ECO:0000256" key="1">
    <source>
        <dbReference type="ARBA" id="ARBA00004123"/>
    </source>
</evidence>
<dbReference type="InterPro" id="IPR036322">
    <property type="entry name" value="WD40_repeat_dom_sf"/>
</dbReference>
<sequence>MALPYHVLKVCDGIVFAARGSNIHSFDSNFEPISVWKYPVKQQETNAEKAEIETPAPTVEAAEESPVPEGPPAKKRKVEDGEVVAVTEESKEETTEGQTETKTEGGLTQHQKEVNRRSRRQKQKQKTEGGWAKNNKAALEKPFVQGLYLTTDSRHLVAITGSDKTIWVFEHDGAGNLKQLSQRAMPKRPCALALTPDNKTILSADKFGDVFSLPLLFTPSEPTASAAAAAAAVATTTTISEVATPEPIPSTPATPAVPTPPPTTDVAKVQSLSVKPQANELTVHTLRNLKALENQKRCLERQKAAKLAAALQASQFEHTLQLGHVSMLTSVAVVVHPAYPGRTYIITADRDEHIRVSRGIPQAHVIEGFLLGHDEFVSRVCIPEKRGDVLISGGGDDDLFVWDWVSSKLLGKAPVLAEVRKALAPEEAEKVTKVAVTKIFDVQQGEKTHIFVICERIPLLLIYTLTSDNTFQHTQTLSLLGTPLDVEYLKADSKLIVSIDPNTSSETQEEEANNGGVSSILALSFNESVSSGWKVAPTGGLKVTEAAEDDSTTLTPQDLQKLLYTTESLRKTNKDDE</sequence>
<evidence type="ECO:0000256" key="3">
    <source>
        <dbReference type="ARBA" id="ARBA00022694"/>
    </source>
</evidence>
<dbReference type="InterPro" id="IPR015943">
    <property type="entry name" value="WD40/YVTN_repeat-like_dom_sf"/>
</dbReference>
<comment type="caution">
    <text evidence="10">The sequence shown here is derived from an EMBL/GenBank/DDBJ whole genome shotgun (WGS) entry which is preliminary data.</text>
</comment>
<feature type="region of interest" description="Disordered" evidence="9">
    <location>
        <begin position="241"/>
        <end position="263"/>
    </location>
</feature>
<reference evidence="10 11" key="1">
    <citation type="submission" date="2017-07" db="EMBL/GenBank/DDBJ databases">
        <title>Genome sequence of the Sordaria macrospora wild type strain R19027.</title>
        <authorList>
            <person name="Nowrousian M."/>
            <person name="Teichert I."/>
            <person name="Kueck U."/>
        </authorList>
    </citation>
    <scope>NUCLEOTIDE SEQUENCE [LARGE SCALE GENOMIC DNA]</scope>
    <source>
        <strain evidence="10 11">R19027</strain>
        <tissue evidence="10">Mycelium</tissue>
    </source>
</reference>
<feature type="region of interest" description="Disordered" evidence="9">
    <location>
        <begin position="46"/>
        <end position="131"/>
    </location>
</feature>
<organism evidence="10 11">
    <name type="scientific">Sordaria macrospora</name>
    <dbReference type="NCBI Taxonomy" id="5147"/>
    <lineage>
        <taxon>Eukaryota</taxon>
        <taxon>Fungi</taxon>
        <taxon>Dikarya</taxon>
        <taxon>Ascomycota</taxon>
        <taxon>Pezizomycotina</taxon>
        <taxon>Sordariomycetes</taxon>
        <taxon>Sordariomycetidae</taxon>
        <taxon>Sordariales</taxon>
        <taxon>Sordariaceae</taxon>
        <taxon>Sordaria</taxon>
    </lineage>
</organism>
<comment type="subcellular location">
    <subcellularLocation>
        <location evidence="1 6">Nucleus</location>
    </subcellularLocation>
</comment>
<evidence type="ECO:0000256" key="2">
    <source>
        <dbReference type="ARBA" id="ARBA00022574"/>
    </source>
</evidence>
<keyword evidence="5 6" id="KW-0539">Nucleus</keyword>
<evidence type="ECO:0000256" key="4">
    <source>
        <dbReference type="ARBA" id="ARBA00022737"/>
    </source>
</evidence>
<dbReference type="GO" id="GO:0005634">
    <property type="term" value="C:nucleus"/>
    <property type="evidence" value="ECO:0007669"/>
    <property type="project" value="UniProtKB-SubCell"/>
</dbReference>
<dbReference type="Proteomes" id="UP000433876">
    <property type="component" value="Unassembled WGS sequence"/>
</dbReference>
<comment type="pathway">
    <text evidence="6">tRNA modification; N(7)-methylguanine-tRNA biosynthesis.</text>
</comment>
<dbReference type="InterPro" id="IPR001680">
    <property type="entry name" value="WD40_rpt"/>
</dbReference>
<proteinExistence type="inferred from homology"/>
<evidence type="ECO:0000256" key="8">
    <source>
        <dbReference type="SAM" id="Coils"/>
    </source>
</evidence>
<evidence type="ECO:0000256" key="5">
    <source>
        <dbReference type="ARBA" id="ARBA00023242"/>
    </source>
</evidence>
<feature type="compositionally biased region" description="Basic and acidic residues" evidence="9">
    <location>
        <begin position="88"/>
        <end position="103"/>
    </location>
</feature>
<dbReference type="OMA" id="SERCMPK"/>
<comment type="function">
    <text evidence="6">Required for the formation of N(7)-methylguanine at position 46 (m7G46) in tRNA. In the complex, it is required to stabilize and induce conformational changes of the catalytic subunit.</text>
</comment>
<evidence type="ECO:0000313" key="10">
    <source>
        <dbReference type="EMBL" id="KAA8630840.1"/>
    </source>
</evidence>
<evidence type="ECO:0000256" key="7">
    <source>
        <dbReference type="PROSITE-ProRule" id="PRU00221"/>
    </source>
</evidence>
<dbReference type="PANTHER" id="PTHR16288:SF0">
    <property type="entry name" value="TRNA (GUANINE-N(7)-)-METHYLTRANSFERASE NON-CATALYTIC SUBUNIT WDR4"/>
    <property type="match status" value="1"/>
</dbReference>
<dbReference type="HAMAP" id="MF_03056">
    <property type="entry name" value="TRM82"/>
    <property type="match status" value="1"/>
</dbReference>
<evidence type="ECO:0000256" key="9">
    <source>
        <dbReference type="SAM" id="MobiDB-lite"/>
    </source>
</evidence>
<evidence type="ECO:0000313" key="11">
    <source>
        <dbReference type="Proteomes" id="UP000433876"/>
    </source>
</evidence>
<protein>
    <recommendedName>
        <fullName evidence="12">Transfer RNA methyltransferase 82</fullName>
    </recommendedName>
</protein>
<feature type="compositionally biased region" description="Low complexity" evidence="9">
    <location>
        <begin position="53"/>
        <end position="67"/>
    </location>
</feature>
<keyword evidence="3 6" id="KW-0819">tRNA processing</keyword>
<gene>
    <name evidence="10" type="ORF">SMACR_00357</name>
</gene>
<dbReference type="Gene3D" id="2.130.10.10">
    <property type="entry name" value="YVTN repeat-like/Quinoprotein amine dehydrogenase"/>
    <property type="match status" value="2"/>
</dbReference>
<dbReference type="InterPro" id="IPR028884">
    <property type="entry name" value="Trm82"/>
</dbReference>
<feature type="repeat" description="WD" evidence="7">
    <location>
        <begin position="370"/>
        <end position="412"/>
    </location>
</feature>
<keyword evidence="8" id="KW-0175">Coiled coil</keyword>
<comment type="similarity">
    <text evidence="6">Belongs to the WD repeat TRM82 family.</text>
</comment>
<dbReference type="VEuPathDB" id="FungiDB:SMAC_00357"/>
<dbReference type="GO" id="GO:0043527">
    <property type="term" value="C:tRNA methyltransferase complex"/>
    <property type="evidence" value="ECO:0007669"/>
    <property type="project" value="TreeGrafter"/>
</dbReference>
<dbReference type="SUPFAM" id="SSF50978">
    <property type="entry name" value="WD40 repeat-like"/>
    <property type="match status" value="1"/>
</dbReference>
<dbReference type="EMBL" id="NMPR01000093">
    <property type="protein sequence ID" value="KAA8630840.1"/>
    <property type="molecule type" value="Genomic_DNA"/>
</dbReference>
<dbReference type="GO" id="GO:0005829">
    <property type="term" value="C:cytosol"/>
    <property type="evidence" value="ECO:0007669"/>
    <property type="project" value="TreeGrafter"/>
</dbReference>
<feature type="compositionally biased region" description="Pro residues" evidence="9">
    <location>
        <begin position="246"/>
        <end position="263"/>
    </location>
</feature>
<accession>A0A8S8ZP27</accession>
<evidence type="ECO:0000256" key="6">
    <source>
        <dbReference type="HAMAP-Rule" id="MF_03056"/>
    </source>
</evidence>
<dbReference type="AlphaFoldDB" id="A0A8S8ZP27"/>
<feature type="coiled-coil region" evidence="8">
    <location>
        <begin position="282"/>
        <end position="309"/>
    </location>
</feature>
<evidence type="ECO:0008006" key="12">
    <source>
        <dbReference type="Google" id="ProtNLM"/>
    </source>
</evidence>